<evidence type="ECO:0000313" key="2">
    <source>
        <dbReference type="EMBL" id="KAG7100255.1"/>
    </source>
</evidence>
<evidence type="ECO:0000313" key="3">
    <source>
        <dbReference type="Proteomes" id="UP001049176"/>
    </source>
</evidence>
<dbReference type="AlphaFoldDB" id="A0A9P7V4K5"/>
<accession>A0A9P7V4K5</accession>
<gene>
    <name evidence="2" type="ORF">E1B28_002027</name>
</gene>
<reference evidence="2" key="1">
    <citation type="journal article" date="2021" name="Genome Biol. Evol.">
        <title>The assembled and annotated genome of the fairy-ring fungus Marasmius oreades.</title>
        <authorList>
            <person name="Hiltunen M."/>
            <person name="Ament-Velasquez S.L."/>
            <person name="Johannesson H."/>
        </authorList>
    </citation>
    <scope>NUCLEOTIDE SEQUENCE</scope>
    <source>
        <strain evidence="2">03SP1</strain>
    </source>
</reference>
<keyword evidence="3" id="KW-1185">Reference proteome</keyword>
<feature type="region of interest" description="Disordered" evidence="1">
    <location>
        <begin position="1"/>
        <end position="25"/>
    </location>
</feature>
<dbReference type="GeneID" id="66071103"/>
<comment type="caution">
    <text evidence="2">The sequence shown here is derived from an EMBL/GenBank/DDBJ whole genome shotgun (WGS) entry which is preliminary data.</text>
</comment>
<dbReference type="RefSeq" id="XP_043016725.1">
    <property type="nucleotide sequence ID" value="XM_043148011.1"/>
</dbReference>
<dbReference type="Proteomes" id="UP001049176">
    <property type="component" value="Chromosome 1"/>
</dbReference>
<organism evidence="2 3">
    <name type="scientific">Marasmius oreades</name>
    <name type="common">fairy-ring Marasmius</name>
    <dbReference type="NCBI Taxonomy" id="181124"/>
    <lineage>
        <taxon>Eukaryota</taxon>
        <taxon>Fungi</taxon>
        <taxon>Dikarya</taxon>
        <taxon>Basidiomycota</taxon>
        <taxon>Agaricomycotina</taxon>
        <taxon>Agaricomycetes</taxon>
        <taxon>Agaricomycetidae</taxon>
        <taxon>Agaricales</taxon>
        <taxon>Marasmiineae</taxon>
        <taxon>Marasmiaceae</taxon>
        <taxon>Marasmius</taxon>
    </lineage>
</organism>
<name>A0A9P7V4K5_9AGAR</name>
<dbReference type="KEGG" id="more:E1B28_002027"/>
<protein>
    <submittedName>
        <fullName evidence="2">Uncharacterized protein</fullName>
    </submittedName>
</protein>
<sequence length="118" mass="13242">MATDKELAQYQRPHIETKRQNDEHSFKDRVSTALAALDVVLNKGLETGTANLSGDQLQWGTPIYYSQLAEFDIINNSTTYGEHLRTLLLPAGLGFPNKWVHRSVSKSADNLILSAWEL</sequence>
<proteinExistence type="predicted"/>
<evidence type="ECO:0000256" key="1">
    <source>
        <dbReference type="SAM" id="MobiDB-lite"/>
    </source>
</evidence>
<dbReference type="EMBL" id="CM032181">
    <property type="protein sequence ID" value="KAG7100255.1"/>
    <property type="molecule type" value="Genomic_DNA"/>
</dbReference>